<keyword evidence="3" id="KW-0479">Metal-binding</keyword>
<name>A0ABY5PE64_9ACTN</name>
<evidence type="ECO:0000313" key="12">
    <source>
        <dbReference type="Proteomes" id="UP001058860"/>
    </source>
</evidence>
<dbReference type="EMBL" id="CP088295">
    <property type="protein sequence ID" value="UUY02800.1"/>
    <property type="molecule type" value="Genomic_DNA"/>
</dbReference>
<dbReference type="SUPFAM" id="SSF48150">
    <property type="entry name" value="DNA-glycosylase"/>
    <property type="match status" value="1"/>
</dbReference>
<evidence type="ECO:0000256" key="2">
    <source>
        <dbReference type="ARBA" id="ARBA00008343"/>
    </source>
</evidence>
<evidence type="ECO:0000256" key="1">
    <source>
        <dbReference type="ARBA" id="ARBA00001966"/>
    </source>
</evidence>
<dbReference type="CDD" id="cd00056">
    <property type="entry name" value="ENDO3c"/>
    <property type="match status" value="1"/>
</dbReference>
<sequence length="277" mass="29921">MTNPSPDAALQDTLLRWYDAHARDLPWRRTRDPYAVLVSEIMLQQTQVARVAPRFEAWLERWPDIHALAAATPADVLREWVGLGYNRRALRLRECAQVVARDGWPRDAAGLRGLPGVGPYTAAAVAAFAFGEVVAAVDVNHARVVSRVCALGDAPPRVLAARAQELVPPDRPDAWNHALMDLGATICRARSADCPACPVRAACASAGAVRFAPRPAAGRPAVRFEDTDRYVRGRVIAALAAGDALPGDVGEERLERALAGLAQDGLVVRDGREVRLP</sequence>
<keyword evidence="7" id="KW-0411">Iron-sulfur</keyword>
<keyword evidence="12" id="KW-1185">Reference proteome</keyword>
<keyword evidence="4" id="KW-0227">DNA damage</keyword>
<dbReference type="Proteomes" id="UP001058860">
    <property type="component" value="Chromosome"/>
</dbReference>
<keyword evidence="5" id="KW-0378">Hydrolase</keyword>
<dbReference type="PANTHER" id="PTHR42944:SF1">
    <property type="entry name" value="ADENINE DNA GLYCOSYLASE"/>
    <property type="match status" value="1"/>
</dbReference>
<gene>
    <name evidence="11" type="ORF">LRS13_19240</name>
</gene>
<dbReference type="RefSeq" id="WP_353863322.1">
    <property type="nucleotide sequence ID" value="NZ_CP088295.1"/>
</dbReference>
<comment type="cofactor">
    <cofactor evidence="1">
        <name>[4Fe-4S] cluster</name>
        <dbReference type="ChEBI" id="CHEBI:49883"/>
    </cofactor>
</comment>
<evidence type="ECO:0000256" key="4">
    <source>
        <dbReference type="ARBA" id="ARBA00022763"/>
    </source>
</evidence>
<evidence type="ECO:0000256" key="5">
    <source>
        <dbReference type="ARBA" id="ARBA00022801"/>
    </source>
</evidence>
<dbReference type="SMART" id="SM00478">
    <property type="entry name" value="ENDO3c"/>
    <property type="match status" value="1"/>
</dbReference>
<dbReference type="Gene3D" id="1.10.1670.10">
    <property type="entry name" value="Helix-hairpin-Helix base-excision DNA repair enzymes (C-terminal)"/>
    <property type="match status" value="1"/>
</dbReference>
<keyword evidence="6" id="KW-0408">Iron</keyword>
<evidence type="ECO:0000256" key="3">
    <source>
        <dbReference type="ARBA" id="ARBA00022723"/>
    </source>
</evidence>
<evidence type="ECO:0000259" key="10">
    <source>
        <dbReference type="SMART" id="SM00478"/>
    </source>
</evidence>
<evidence type="ECO:0000313" key="11">
    <source>
        <dbReference type="EMBL" id="UUY02800.1"/>
    </source>
</evidence>
<reference evidence="12" key="1">
    <citation type="submission" date="2021-11" db="EMBL/GenBank/DDBJ databases">
        <title>Cultivation dependent microbiological survey of springs from the worlds oldest radium mine currently devoted to the extraction of radon-saturated water.</title>
        <authorList>
            <person name="Kapinusova G."/>
            <person name="Smrhova T."/>
            <person name="Strejcek M."/>
            <person name="Suman J."/>
            <person name="Jani K."/>
            <person name="Pajer P."/>
            <person name="Uhlik O."/>
        </authorList>
    </citation>
    <scope>NUCLEOTIDE SEQUENCE [LARGE SCALE GENOMIC DNA]</scope>
    <source>
        <strain evidence="12">J379</strain>
    </source>
</reference>
<dbReference type="InterPro" id="IPR003265">
    <property type="entry name" value="HhH-GPD_domain"/>
</dbReference>
<dbReference type="Gene3D" id="1.10.340.30">
    <property type="entry name" value="Hypothetical protein, domain 2"/>
    <property type="match status" value="1"/>
</dbReference>
<feature type="domain" description="HhH-GPD" evidence="10">
    <location>
        <begin position="42"/>
        <end position="185"/>
    </location>
</feature>
<evidence type="ECO:0000256" key="6">
    <source>
        <dbReference type="ARBA" id="ARBA00023004"/>
    </source>
</evidence>
<proteinExistence type="inferred from homology"/>
<dbReference type="Pfam" id="PF00730">
    <property type="entry name" value="HhH-GPD"/>
    <property type="match status" value="1"/>
</dbReference>
<keyword evidence="8" id="KW-0234">DNA repair</keyword>
<evidence type="ECO:0000256" key="7">
    <source>
        <dbReference type="ARBA" id="ARBA00023014"/>
    </source>
</evidence>
<dbReference type="PANTHER" id="PTHR42944">
    <property type="entry name" value="ADENINE DNA GLYCOSYLASE"/>
    <property type="match status" value="1"/>
</dbReference>
<dbReference type="InterPro" id="IPR011257">
    <property type="entry name" value="DNA_glycosylase"/>
</dbReference>
<keyword evidence="9" id="KW-0326">Glycosidase</keyword>
<dbReference type="InterPro" id="IPR044298">
    <property type="entry name" value="MIG/MutY"/>
</dbReference>
<evidence type="ECO:0000256" key="9">
    <source>
        <dbReference type="ARBA" id="ARBA00023295"/>
    </source>
</evidence>
<accession>A0ABY5PE64</accession>
<organism evidence="11 12">
    <name type="scientific">Svornostia abyssi</name>
    <dbReference type="NCBI Taxonomy" id="2898438"/>
    <lineage>
        <taxon>Bacteria</taxon>
        <taxon>Bacillati</taxon>
        <taxon>Actinomycetota</taxon>
        <taxon>Thermoleophilia</taxon>
        <taxon>Solirubrobacterales</taxon>
        <taxon>Baekduiaceae</taxon>
        <taxon>Svornostia</taxon>
    </lineage>
</organism>
<dbReference type="InterPro" id="IPR023170">
    <property type="entry name" value="HhH_base_excis_C"/>
</dbReference>
<evidence type="ECO:0000256" key="8">
    <source>
        <dbReference type="ARBA" id="ARBA00023204"/>
    </source>
</evidence>
<comment type="similarity">
    <text evidence="2">Belongs to the Nth/MutY family.</text>
</comment>
<protein>
    <submittedName>
        <fullName evidence="11">A/G-specific adenine glycosylase</fullName>
    </submittedName>
</protein>